<dbReference type="Gene3D" id="2.60.40.1120">
    <property type="entry name" value="Carboxypeptidase-like, regulatory domain"/>
    <property type="match status" value="1"/>
</dbReference>
<organism evidence="3 4">
    <name type="scientific">Yinghuangia aomiensis</name>
    <dbReference type="NCBI Taxonomy" id="676205"/>
    <lineage>
        <taxon>Bacteria</taxon>
        <taxon>Bacillati</taxon>
        <taxon>Actinomycetota</taxon>
        <taxon>Actinomycetes</taxon>
        <taxon>Kitasatosporales</taxon>
        <taxon>Streptomycetaceae</taxon>
        <taxon>Yinghuangia</taxon>
    </lineage>
</organism>
<dbReference type="PROSITE" id="PS51257">
    <property type="entry name" value="PROKAR_LIPOPROTEIN"/>
    <property type="match status" value="1"/>
</dbReference>
<evidence type="ECO:0008006" key="5">
    <source>
        <dbReference type="Google" id="ProtNLM"/>
    </source>
</evidence>
<proteinExistence type="predicted"/>
<dbReference type="InterPro" id="IPR008969">
    <property type="entry name" value="CarboxyPept-like_regulatory"/>
</dbReference>
<reference evidence="4" key="1">
    <citation type="journal article" date="2019" name="Int. J. Syst. Evol. Microbiol.">
        <title>The Global Catalogue of Microorganisms (GCM) 10K type strain sequencing project: providing services to taxonomists for standard genome sequencing and annotation.</title>
        <authorList>
            <consortium name="The Broad Institute Genomics Platform"/>
            <consortium name="The Broad Institute Genome Sequencing Center for Infectious Disease"/>
            <person name="Wu L."/>
            <person name="Ma J."/>
        </authorList>
    </citation>
    <scope>NUCLEOTIDE SEQUENCE [LARGE SCALE GENOMIC DNA]</scope>
    <source>
        <strain evidence="4">JCM 17986</strain>
    </source>
</reference>
<feature type="chain" id="PRO_5046769627" description="Carboxypeptidase regulatory-like domain-containing protein" evidence="2">
    <location>
        <begin position="28"/>
        <end position="276"/>
    </location>
</feature>
<evidence type="ECO:0000313" key="3">
    <source>
        <dbReference type="EMBL" id="GAA4975828.1"/>
    </source>
</evidence>
<dbReference type="Proteomes" id="UP001500466">
    <property type="component" value="Unassembled WGS sequence"/>
</dbReference>
<evidence type="ECO:0000256" key="2">
    <source>
        <dbReference type="SAM" id="SignalP"/>
    </source>
</evidence>
<dbReference type="EMBL" id="BAABHS010000017">
    <property type="protein sequence ID" value="GAA4975828.1"/>
    <property type="molecule type" value="Genomic_DNA"/>
</dbReference>
<dbReference type="SUPFAM" id="SSF49464">
    <property type="entry name" value="Carboxypeptidase regulatory domain-like"/>
    <property type="match status" value="1"/>
</dbReference>
<gene>
    <name evidence="3" type="ORF">GCM10023205_48490</name>
</gene>
<evidence type="ECO:0000256" key="1">
    <source>
        <dbReference type="SAM" id="MobiDB-lite"/>
    </source>
</evidence>
<sequence>MFGTAMRRALVAAVAVGVLGGSLGACGGDGDGGGTKPAASGGGRDASSGEVEAGVVKGRVTDSAGNPIKGAEIVVDNQFLYDSNIVLTTDAKGNYRAEMPGAAATYNVTASFKKTYNNAKYTFRLAPENPEPFAGPDGAVRDFTWKLTGEQPDAPDTFYGGTVLFNLSPINPADDSYVDSAGVTLTLTPTGPLVDGTPGKPVTKRAENTGDGWAVRDIPVGPYKITATLTTGSGRKQPLAIRTRDEAGPYTADVTADFKPFLTDHQRIELELALRG</sequence>
<name>A0ABP9HQE5_9ACTN</name>
<feature type="signal peptide" evidence="2">
    <location>
        <begin position="1"/>
        <end position="27"/>
    </location>
</feature>
<keyword evidence="4" id="KW-1185">Reference proteome</keyword>
<feature type="region of interest" description="Disordered" evidence="1">
    <location>
        <begin position="30"/>
        <end position="51"/>
    </location>
</feature>
<feature type="compositionally biased region" description="Gly residues" evidence="1">
    <location>
        <begin position="30"/>
        <end position="44"/>
    </location>
</feature>
<protein>
    <recommendedName>
        <fullName evidence="5">Carboxypeptidase regulatory-like domain-containing protein</fullName>
    </recommendedName>
</protein>
<evidence type="ECO:0000313" key="4">
    <source>
        <dbReference type="Proteomes" id="UP001500466"/>
    </source>
</evidence>
<accession>A0ABP9HQE5</accession>
<comment type="caution">
    <text evidence="3">The sequence shown here is derived from an EMBL/GenBank/DDBJ whole genome shotgun (WGS) entry which is preliminary data.</text>
</comment>
<dbReference type="RefSeq" id="WP_345677747.1">
    <property type="nucleotide sequence ID" value="NZ_BAABHS010000017.1"/>
</dbReference>
<keyword evidence="2" id="KW-0732">Signal</keyword>
<dbReference type="Pfam" id="PF13620">
    <property type="entry name" value="CarboxypepD_reg"/>
    <property type="match status" value="1"/>
</dbReference>